<dbReference type="EMBL" id="LNQE01001186">
    <property type="protein sequence ID" value="KUG20481.1"/>
    <property type="molecule type" value="Genomic_DNA"/>
</dbReference>
<evidence type="ECO:0000256" key="1">
    <source>
        <dbReference type="SAM" id="Phobius"/>
    </source>
</evidence>
<protein>
    <submittedName>
        <fullName evidence="2">Uncharacterized protein</fullName>
    </submittedName>
</protein>
<feature type="transmembrane region" description="Helical" evidence="1">
    <location>
        <begin position="12"/>
        <end position="32"/>
    </location>
</feature>
<reference evidence="2" key="1">
    <citation type="journal article" date="2015" name="Proc. Natl. Acad. Sci. U.S.A.">
        <title>Networks of energetic and metabolic interactions define dynamics in microbial communities.</title>
        <authorList>
            <person name="Embree M."/>
            <person name="Liu J.K."/>
            <person name="Al-Bassam M.M."/>
            <person name="Zengler K."/>
        </authorList>
    </citation>
    <scope>NUCLEOTIDE SEQUENCE</scope>
</reference>
<organism evidence="2">
    <name type="scientific">hydrocarbon metagenome</name>
    <dbReference type="NCBI Taxonomy" id="938273"/>
    <lineage>
        <taxon>unclassified sequences</taxon>
        <taxon>metagenomes</taxon>
        <taxon>ecological metagenomes</taxon>
    </lineage>
</organism>
<sequence>MSGISTFQSRPVPVAVMIRLQIAWTAIIATPLKRSRNERIYRGRESYRAGRFDRDRGCIDIHTGRTDNRGGDV</sequence>
<evidence type="ECO:0000313" key="2">
    <source>
        <dbReference type="EMBL" id="KUG20481.1"/>
    </source>
</evidence>
<keyword evidence="1" id="KW-1133">Transmembrane helix</keyword>
<proteinExistence type="predicted"/>
<keyword evidence="1" id="KW-0472">Membrane</keyword>
<accession>A0A0W8FI81</accession>
<gene>
    <name evidence="2" type="ORF">ASZ90_009776</name>
</gene>
<name>A0A0W8FI81_9ZZZZ</name>
<comment type="caution">
    <text evidence="2">The sequence shown here is derived from an EMBL/GenBank/DDBJ whole genome shotgun (WGS) entry which is preliminary data.</text>
</comment>
<keyword evidence="1" id="KW-0812">Transmembrane</keyword>
<dbReference type="AlphaFoldDB" id="A0A0W8FI81"/>